<feature type="compositionally biased region" description="Basic and acidic residues" evidence="1">
    <location>
        <begin position="101"/>
        <end position="117"/>
    </location>
</feature>
<evidence type="ECO:0000256" key="1">
    <source>
        <dbReference type="SAM" id="MobiDB-lite"/>
    </source>
</evidence>
<keyword evidence="3" id="KW-1185">Reference proteome</keyword>
<dbReference type="RefSeq" id="WP_132407019.1">
    <property type="nucleotide sequence ID" value="NZ_SMKA01000055.1"/>
</dbReference>
<evidence type="ECO:0008006" key="4">
    <source>
        <dbReference type="Google" id="ProtNLM"/>
    </source>
</evidence>
<evidence type="ECO:0000313" key="2">
    <source>
        <dbReference type="EMBL" id="TDC29734.1"/>
    </source>
</evidence>
<evidence type="ECO:0000313" key="3">
    <source>
        <dbReference type="Proteomes" id="UP000295075"/>
    </source>
</evidence>
<proteinExistence type="predicted"/>
<dbReference type="OrthoDB" id="3812876at2"/>
<dbReference type="EMBL" id="SMKA01000055">
    <property type="protein sequence ID" value="TDC29734.1"/>
    <property type="molecule type" value="Genomic_DNA"/>
</dbReference>
<dbReference type="Pfam" id="PF14428">
    <property type="entry name" value="DddA-like"/>
    <property type="match status" value="1"/>
</dbReference>
<protein>
    <recommendedName>
        <fullName evidence="4">Nucleic acid/nucleotide deaminase of polymorphic system toxin</fullName>
    </recommendedName>
</protein>
<name>A0A4R4Q3X9_9ACTN</name>
<dbReference type="Proteomes" id="UP000295075">
    <property type="component" value="Unassembled WGS sequence"/>
</dbReference>
<sequence>MPSELQRVAQQLLATLDEIPRVVAYLHDRAGKYRESAGWIGSTSNNPNARLAATQLDVAARRCEEAAHYLSLAPPKARAWTEQMVSGIRTAEPVGKSAGPRPDEPDRSAPPAERKQNGPEATKSGKTLGSDERSGLPDASARPRLTDAEGRRLLGKLPVRGQKFGQREKTRGIWRADDGTEYDLVSGRGEDSIGDDNQDLYRQAEEFAIEHRLGNPPGTLSITSHVEIKFAMLMWKRGLRDATIVINNPPCKGDSSCDEWLDKFLPPGAKLTIYGPDNFKGIHPKPPPGEGA</sequence>
<gene>
    <name evidence="2" type="ORF">E1261_15055</name>
</gene>
<dbReference type="InterPro" id="IPR032724">
    <property type="entry name" value="SCP1.201-like"/>
</dbReference>
<feature type="region of interest" description="Disordered" evidence="1">
    <location>
        <begin position="90"/>
        <end position="164"/>
    </location>
</feature>
<comment type="caution">
    <text evidence="2">The sequence shown here is derived from an EMBL/GenBank/DDBJ whole genome shotgun (WGS) entry which is preliminary data.</text>
</comment>
<dbReference type="AlphaFoldDB" id="A0A4R4Q3X9"/>
<organism evidence="2 3">
    <name type="scientific">Kribbella albertanoniae</name>
    <dbReference type="NCBI Taxonomy" id="1266829"/>
    <lineage>
        <taxon>Bacteria</taxon>
        <taxon>Bacillati</taxon>
        <taxon>Actinomycetota</taxon>
        <taxon>Actinomycetes</taxon>
        <taxon>Propionibacteriales</taxon>
        <taxon>Kribbellaceae</taxon>
        <taxon>Kribbella</taxon>
    </lineage>
</organism>
<accession>A0A4R4Q3X9</accession>
<reference evidence="2 3" key="1">
    <citation type="submission" date="2019-03" db="EMBL/GenBank/DDBJ databases">
        <title>Draft genome sequences of novel Actinobacteria.</title>
        <authorList>
            <person name="Sahin N."/>
            <person name="Ay H."/>
            <person name="Saygin H."/>
        </authorList>
    </citation>
    <scope>NUCLEOTIDE SEQUENCE [LARGE SCALE GENOMIC DNA]</scope>
    <source>
        <strain evidence="2 3">JCM 30547</strain>
    </source>
</reference>